<accession>A0A286UU03</accession>
<keyword evidence="1" id="KW-1133">Transmembrane helix</keyword>
<dbReference type="AlphaFoldDB" id="A0A286UU03"/>
<feature type="transmembrane region" description="Helical" evidence="1">
    <location>
        <begin position="150"/>
        <end position="171"/>
    </location>
</feature>
<organism evidence="2 3">
    <name type="scientific">Pyrrhoderma noxium</name>
    <dbReference type="NCBI Taxonomy" id="2282107"/>
    <lineage>
        <taxon>Eukaryota</taxon>
        <taxon>Fungi</taxon>
        <taxon>Dikarya</taxon>
        <taxon>Basidiomycota</taxon>
        <taxon>Agaricomycotina</taxon>
        <taxon>Agaricomycetes</taxon>
        <taxon>Hymenochaetales</taxon>
        <taxon>Hymenochaetaceae</taxon>
        <taxon>Pyrrhoderma</taxon>
    </lineage>
</organism>
<dbReference type="InParanoid" id="A0A286UU03"/>
<protein>
    <submittedName>
        <fullName evidence="2">Uncharacterized protein</fullName>
    </submittedName>
</protein>
<dbReference type="EMBL" id="NBII01000001">
    <property type="protein sequence ID" value="PAV23061.1"/>
    <property type="molecule type" value="Genomic_DNA"/>
</dbReference>
<sequence>MHERSACASPINSFGAYDPARRLDYRQQSIPSQTNNFSYRPQEPRVPTPVFLRPKTVDKIKNASPYSGKLLVPTPDMSYKPHILGLSCKYPTEDAFESNTKFKDCKNSWIETIEYLNSYIPYLSASLSVVSGGNLVTWDQGSMTTRADVLIFWSRALIAVFCTISLPLTYLTEDETKNIKSQKCICDKKNSSLSSEIIRQRGDQGGEKHCDVCKCLCFNCNTPNWQRNWFYLALSVPILLSVLSLILGVVYVFALTLASVGPFISIRLGAACLPFVAISIGSGSWILKRKFNRVRALSKRDILSE</sequence>
<keyword evidence="3" id="KW-1185">Reference proteome</keyword>
<dbReference type="Proteomes" id="UP000217199">
    <property type="component" value="Unassembled WGS sequence"/>
</dbReference>
<keyword evidence="1" id="KW-0472">Membrane</keyword>
<keyword evidence="1" id="KW-0812">Transmembrane</keyword>
<proteinExistence type="predicted"/>
<gene>
    <name evidence="2" type="ORF">PNOK_0012800</name>
</gene>
<evidence type="ECO:0000313" key="3">
    <source>
        <dbReference type="Proteomes" id="UP000217199"/>
    </source>
</evidence>
<feature type="transmembrane region" description="Helical" evidence="1">
    <location>
        <begin position="266"/>
        <end position="287"/>
    </location>
</feature>
<feature type="transmembrane region" description="Helical" evidence="1">
    <location>
        <begin position="229"/>
        <end position="254"/>
    </location>
</feature>
<evidence type="ECO:0000313" key="2">
    <source>
        <dbReference type="EMBL" id="PAV23061.1"/>
    </source>
</evidence>
<evidence type="ECO:0000256" key="1">
    <source>
        <dbReference type="SAM" id="Phobius"/>
    </source>
</evidence>
<comment type="caution">
    <text evidence="2">The sequence shown here is derived from an EMBL/GenBank/DDBJ whole genome shotgun (WGS) entry which is preliminary data.</text>
</comment>
<name>A0A286UU03_9AGAM</name>
<reference evidence="2 3" key="1">
    <citation type="journal article" date="2017" name="Mol. Ecol.">
        <title>Comparative and population genomic landscape of Phellinus noxius: A hypervariable fungus causing root rot in trees.</title>
        <authorList>
            <person name="Chung C.L."/>
            <person name="Lee T.J."/>
            <person name="Akiba M."/>
            <person name="Lee H.H."/>
            <person name="Kuo T.H."/>
            <person name="Liu D."/>
            <person name="Ke H.M."/>
            <person name="Yokoi T."/>
            <person name="Roa M.B."/>
            <person name="Lu M.J."/>
            <person name="Chang Y.Y."/>
            <person name="Ann P.J."/>
            <person name="Tsai J.N."/>
            <person name="Chen C.Y."/>
            <person name="Tzean S.S."/>
            <person name="Ota Y."/>
            <person name="Hattori T."/>
            <person name="Sahashi N."/>
            <person name="Liou R.F."/>
            <person name="Kikuchi T."/>
            <person name="Tsai I.J."/>
        </authorList>
    </citation>
    <scope>NUCLEOTIDE SEQUENCE [LARGE SCALE GENOMIC DNA]</scope>
    <source>
        <strain evidence="2 3">FFPRI411160</strain>
    </source>
</reference>